<name>A0A2N7VEM2_9BURK</name>
<dbReference type="InterPro" id="IPR007430">
    <property type="entry name" value="VirB8"/>
</dbReference>
<reference evidence="7 8" key="1">
    <citation type="submission" date="2018-01" db="EMBL/GenBank/DDBJ databases">
        <title>Whole genome analyses suggest that Burkholderia sensu lato contains two further novel genera in the rhizoxinica-symbiotica group Mycetohabitans gen. nov., and Trinickia gen. nov.: implications for the evolution of diazotrophy and nodulation in the Burkholderiaceae.</title>
        <authorList>
            <person name="Estrada-de los Santos P."/>
            <person name="Palmer M."/>
            <person name="Chavez-Ramirez B."/>
            <person name="Beukes C."/>
            <person name="Steenkamp E.T."/>
            <person name="Hirsch A.M."/>
            <person name="Manyaka P."/>
            <person name="Maluk M."/>
            <person name="Lafos M."/>
            <person name="Crook M."/>
            <person name="Gross E."/>
            <person name="Simon M.F."/>
            <person name="Bueno dos Reis Junior F."/>
            <person name="Poole P.S."/>
            <person name="Venter S.N."/>
            <person name="James E.K."/>
        </authorList>
    </citation>
    <scope>NUCLEOTIDE SEQUENCE [LARGE SCALE GENOMIC DNA]</scope>
    <source>
        <strain evidence="7 8">GIMN1.004</strain>
    </source>
</reference>
<sequence>MFGAEVARTEGRVDAGQPGARAIRECAMKFNLLNRMATPAPAPAPALGTMAAADDAPTRKAQAYAQARTTTDWYLEQALEFERSKQQERIDSRELAWKISRVSTAIGVGCLIGSICLVLLKRPSPPVLIRTNDTTGVTDVIDVARSGSVSFGEMQDRADLRHYVEMRESYDWETIQDMYDAVSLMSGPRERERYQALYNLPNAPQKALKDQFRIIARGGPVMFVGSTAQVFFSKKLISVNPTVPPKTEYWVATVAYTHDNIPEKRSELEIDPTGFRVMSYTVDRDWTRSSDNGAGTPTVSTPTAAASTRSDGGTQ</sequence>
<keyword evidence="3" id="KW-1133">Transmembrane helix</keyword>
<keyword evidence="4" id="KW-0472">Membrane</keyword>
<accession>A0A2N7VEM2</accession>
<dbReference type="EMBL" id="PNYA01000030">
    <property type="protein sequence ID" value="PMS15606.1"/>
    <property type="molecule type" value="Genomic_DNA"/>
</dbReference>
<dbReference type="Gene3D" id="3.10.450.230">
    <property type="entry name" value="VirB8 protein"/>
    <property type="match status" value="1"/>
</dbReference>
<evidence type="ECO:0000313" key="8">
    <source>
        <dbReference type="Proteomes" id="UP000235616"/>
    </source>
</evidence>
<proteinExistence type="predicted"/>
<dbReference type="Proteomes" id="UP000235616">
    <property type="component" value="Unassembled WGS sequence"/>
</dbReference>
<comment type="caution">
    <text evidence="7">The sequence shown here is derived from an EMBL/GenBank/DDBJ whole genome shotgun (WGS) entry which is preliminary data.</text>
</comment>
<gene>
    <name evidence="7" type="ORF">C0Z18_26695</name>
</gene>
<protein>
    <recommendedName>
        <fullName evidence="6">Bacterial virulence protein VirB8 domain-containing protein</fullName>
    </recommendedName>
</protein>
<dbReference type="AlphaFoldDB" id="A0A2N7VEM2"/>
<evidence type="ECO:0000256" key="5">
    <source>
        <dbReference type="SAM" id="MobiDB-lite"/>
    </source>
</evidence>
<evidence type="ECO:0000256" key="2">
    <source>
        <dbReference type="ARBA" id="ARBA00022692"/>
    </source>
</evidence>
<evidence type="ECO:0000256" key="3">
    <source>
        <dbReference type="ARBA" id="ARBA00022989"/>
    </source>
</evidence>
<feature type="region of interest" description="Disordered" evidence="5">
    <location>
        <begin position="286"/>
        <end position="315"/>
    </location>
</feature>
<dbReference type="Pfam" id="PF04335">
    <property type="entry name" value="VirB8"/>
    <property type="match status" value="1"/>
</dbReference>
<dbReference type="GO" id="GO:0016020">
    <property type="term" value="C:membrane"/>
    <property type="evidence" value="ECO:0007669"/>
    <property type="project" value="UniProtKB-SubCell"/>
</dbReference>
<keyword evidence="2" id="KW-0812">Transmembrane</keyword>
<evidence type="ECO:0000259" key="6">
    <source>
        <dbReference type="Pfam" id="PF04335"/>
    </source>
</evidence>
<comment type="subcellular location">
    <subcellularLocation>
        <location evidence="1">Membrane</location>
        <topology evidence="1">Single-pass membrane protein</topology>
    </subcellularLocation>
</comment>
<dbReference type="InterPro" id="IPR032710">
    <property type="entry name" value="NTF2-like_dom_sf"/>
</dbReference>
<feature type="compositionally biased region" description="Low complexity" evidence="5">
    <location>
        <begin position="293"/>
        <end position="308"/>
    </location>
</feature>
<dbReference type="SUPFAM" id="SSF54427">
    <property type="entry name" value="NTF2-like"/>
    <property type="match status" value="1"/>
</dbReference>
<organism evidence="7 8">
    <name type="scientific">Trinickia dabaoshanensis</name>
    <dbReference type="NCBI Taxonomy" id="564714"/>
    <lineage>
        <taxon>Bacteria</taxon>
        <taxon>Pseudomonadati</taxon>
        <taxon>Pseudomonadota</taxon>
        <taxon>Betaproteobacteria</taxon>
        <taxon>Burkholderiales</taxon>
        <taxon>Burkholderiaceae</taxon>
        <taxon>Trinickia</taxon>
    </lineage>
</organism>
<dbReference type="CDD" id="cd16424">
    <property type="entry name" value="VirB8"/>
    <property type="match status" value="1"/>
</dbReference>
<evidence type="ECO:0000256" key="4">
    <source>
        <dbReference type="ARBA" id="ARBA00023136"/>
    </source>
</evidence>
<evidence type="ECO:0000313" key="7">
    <source>
        <dbReference type="EMBL" id="PMS15606.1"/>
    </source>
</evidence>
<keyword evidence="8" id="KW-1185">Reference proteome</keyword>
<feature type="domain" description="Bacterial virulence protein VirB8" evidence="6">
    <location>
        <begin position="78"/>
        <end position="285"/>
    </location>
</feature>
<evidence type="ECO:0000256" key="1">
    <source>
        <dbReference type="ARBA" id="ARBA00004167"/>
    </source>
</evidence>